<feature type="transmembrane region" description="Helical" evidence="8">
    <location>
        <begin position="336"/>
        <end position="358"/>
    </location>
</feature>
<dbReference type="PANTHER" id="PTHR30294:SF38">
    <property type="entry name" value="TRANSPORT PERMEASE PROTEIN"/>
    <property type="match status" value="1"/>
</dbReference>
<accession>A0A0R1HRL2</accession>
<keyword evidence="7 8" id="KW-0472">Membrane</keyword>
<evidence type="ECO:0000256" key="3">
    <source>
        <dbReference type="ARBA" id="ARBA00022448"/>
    </source>
</evidence>
<evidence type="ECO:0000256" key="1">
    <source>
        <dbReference type="ARBA" id="ARBA00004651"/>
    </source>
</evidence>
<evidence type="ECO:0000313" key="11">
    <source>
        <dbReference type="Proteomes" id="UP000051450"/>
    </source>
</evidence>
<dbReference type="GeneID" id="83548126"/>
<comment type="subcellular location">
    <subcellularLocation>
        <location evidence="1">Cell membrane</location>
        <topology evidence="1">Multi-pass membrane protein</topology>
    </subcellularLocation>
</comment>
<dbReference type="EMBL" id="AZDI01000004">
    <property type="protein sequence ID" value="KRK45834.1"/>
    <property type="molecule type" value="Genomic_DNA"/>
</dbReference>
<evidence type="ECO:0000256" key="6">
    <source>
        <dbReference type="ARBA" id="ARBA00022989"/>
    </source>
</evidence>
<dbReference type="OrthoDB" id="9776218at2"/>
<dbReference type="PROSITE" id="PS51012">
    <property type="entry name" value="ABC_TM2"/>
    <property type="match status" value="1"/>
</dbReference>
<organism evidence="10 11">
    <name type="scientific">Dellaglioa algida DSM 15638</name>
    <dbReference type="NCBI Taxonomy" id="1423719"/>
    <lineage>
        <taxon>Bacteria</taxon>
        <taxon>Bacillati</taxon>
        <taxon>Bacillota</taxon>
        <taxon>Bacilli</taxon>
        <taxon>Lactobacillales</taxon>
        <taxon>Lactobacillaceae</taxon>
        <taxon>Dellaglioa</taxon>
    </lineage>
</organism>
<evidence type="ECO:0000256" key="8">
    <source>
        <dbReference type="SAM" id="Phobius"/>
    </source>
</evidence>
<dbReference type="GO" id="GO:0140359">
    <property type="term" value="F:ABC-type transporter activity"/>
    <property type="evidence" value="ECO:0007669"/>
    <property type="project" value="InterPro"/>
</dbReference>
<keyword evidence="6 8" id="KW-1133">Transmembrane helix</keyword>
<dbReference type="STRING" id="1423719.FC66_GL001065"/>
<comment type="caution">
    <text evidence="10">The sequence shown here is derived from an EMBL/GenBank/DDBJ whole genome shotgun (WGS) entry which is preliminary data.</text>
</comment>
<evidence type="ECO:0000313" key="10">
    <source>
        <dbReference type="EMBL" id="KRK45834.1"/>
    </source>
</evidence>
<protein>
    <submittedName>
        <fullName evidence="10">ABC-type multidrug transport system, permease component</fullName>
    </submittedName>
</protein>
<feature type="domain" description="ABC transmembrane type-2" evidence="9">
    <location>
        <begin position="130"/>
        <end position="361"/>
    </location>
</feature>
<dbReference type="RefSeq" id="WP_057974125.1">
    <property type="nucleotide sequence ID" value="NZ_AZDI01000004.1"/>
</dbReference>
<evidence type="ECO:0000259" key="9">
    <source>
        <dbReference type="PROSITE" id="PS51012"/>
    </source>
</evidence>
<dbReference type="Proteomes" id="UP000051450">
    <property type="component" value="Unassembled WGS sequence"/>
</dbReference>
<gene>
    <name evidence="10" type="ORF">FC66_GL001065</name>
</gene>
<evidence type="ECO:0000256" key="7">
    <source>
        <dbReference type="ARBA" id="ARBA00023136"/>
    </source>
</evidence>
<dbReference type="InterPro" id="IPR013525">
    <property type="entry name" value="ABC2_TM"/>
</dbReference>
<dbReference type="PANTHER" id="PTHR30294">
    <property type="entry name" value="MEMBRANE COMPONENT OF ABC TRANSPORTER YHHJ-RELATED"/>
    <property type="match status" value="1"/>
</dbReference>
<evidence type="ECO:0000256" key="5">
    <source>
        <dbReference type="ARBA" id="ARBA00022692"/>
    </source>
</evidence>
<keyword evidence="11" id="KW-1185">Reference proteome</keyword>
<proteinExistence type="inferred from homology"/>
<feature type="transmembrane region" description="Helical" evidence="8">
    <location>
        <begin position="21"/>
        <end position="39"/>
    </location>
</feature>
<dbReference type="InterPro" id="IPR047817">
    <property type="entry name" value="ABC2_TM_bact-type"/>
</dbReference>
<name>A0A0R1HRL2_9LACO</name>
<dbReference type="GO" id="GO:0005886">
    <property type="term" value="C:plasma membrane"/>
    <property type="evidence" value="ECO:0007669"/>
    <property type="project" value="UniProtKB-SubCell"/>
</dbReference>
<sequence length="364" mass="40884">MRTLVIAKRVLTELLRDKRSLALIFIAPLLVLTLMSFAFNNNSTQSTKIGTVSVSKIFNQKLDQKNIIIKKYATISQAKAALKKDQIDSYINQSGQKLSATYANVDASKTAATKMAIKTAAGSIQQEKIENELTTLTKNLPESPKLNVAQPLSLKNHYIYGDKNTSYFDKMLPILMGFFVFFFIFLISGMSLLKERTSGTLDRLLATPVKRSEIVFGYMLSYSVLAFLQTILIVLFTVKVLSVDILGNIWSVIIINLLLSLVALAFGILMSTFAKSEFQLMQFIPIIVLPQVFLSGIISLDSMPQWLQYFSYILPMRYAGEALTGVIMHGYHLLTVWPMLVALLIFLIVLLILNIIGLKRYRKV</sequence>
<feature type="transmembrane region" description="Helical" evidence="8">
    <location>
        <begin position="214"/>
        <end position="237"/>
    </location>
</feature>
<keyword evidence="5 8" id="KW-0812">Transmembrane</keyword>
<feature type="transmembrane region" description="Helical" evidence="8">
    <location>
        <begin position="283"/>
        <end position="300"/>
    </location>
</feature>
<dbReference type="InterPro" id="IPR051449">
    <property type="entry name" value="ABC-2_transporter_component"/>
</dbReference>
<keyword evidence="3" id="KW-0813">Transport</keyword>
<comment type="similarity">
    <text evidence="2">Belongs to the ABC-2 integral membrane protein family.</text>
</comment>
<feature type="transmembrane region" description="Helical" evidence="8">
    <location>
        <begin position="171"/>
        <end position="193"/>
    </location>
</feature>
<evidence type="ECO:0000256" key="4">
    <source>
        <dbReference type="ARBA" id="ARBA00022475"/>
    </source>
</evidence>
<keyword evidence="4" id="KW-1003">Cell membrane</keyword>
<evidence type="ECO:0000256" key="2">
    <source>
        <dbReference type="ARBA" id="ARBA00007783"/>
    </source>
</evidence>
<dbReference type="PATRIC" id="fig|1423719.4.peg.1086"/>
<reference evidence="10 11" key="1">
    <citation type="journal article" date="2015" name="Genome Announc.">
        <title>Expanding the biotechnology potential of lactobacilli through comparative genomics of 213 strains and associated genera.</title>
        <authorList>
            <person name="Sun Z."/>
            <person name="Harris H.M."/>
            <person name="McCann A."/>
            <person name="Guo C."/>
            <person name="Argimon S."/>
            <person name="Zhang W."/>
            <person name="Yang X."/>
            <person name="Jeffery I.B."/>
            <person name="Cooney J.C."/>
            <person name="Kagawa T.F."/>
            <person name="Liu W."/>
            <person name="Song Y."/>
            <person name="Salvetti E."/>
            <person name="Wrobel A."/>
            <person name="Rasinkangas P."/>
            <person name="Parkhill J."/>
            <person name="Rea M.C."/>
            <person name="O'Sullivan O."/>
            <person name="Ritari J."/>
            <person name="Douillard F.P."/>
            <person name="Paul Ross R."/>
            <person name="Yang R."/>
            <person name="Briner A.E."/>
            <person name="Felis G.E."/>
            <person name="de Vos W.M."/>
            <person name="Barrangou R."/>
            <person name="Klaenhammer T.R."/>
            <person name="Caufield P.W."/>
            <person name="Cui Y."/>
            <person name="Zhang H."/>
            <person name="O'Toole P.W."/>
        </authorList>
    </citation>
    <scope>NUCLEOTIDE SEQUENCE [LARGE SCALE GENOMIC DNA]</scope>
    <source>
        <strain evidence="10 11">DSM 15638</strain>
    </source>
</reference>
<feature type="transmembrane region" description="Helical" evidence="8">
    <location>
        <begin position="249"/>
        <end position="271"/>
    </location>
</feature>
<dbReference type="AlphaFoldDB" id="A0A0R1HRL2"/>
<dbReference type="Pfam" id="PF12698">
    <property type="entry name" value="ABC2_membrane_3"/>
    <property type="match status" value="1"/>
</dbReference>